<keyword evidence="1" id="KW-0812">Transmembrane</keyword>
<feature type="transmembrane region" description="Helical" evidence="1">
    <location>
        <begin position="15"/>
        <end position="38"/>
    </location>
</feature>
<gene>
    <name evidence="3" type="ORF">BDV25DRAFT_38568</name>
</gene>
<sequence>MSRLEHEGWKPAVEVVTWFLMTTAILCVVTRLGTKYWIFRRWTPDDYLSILSMIFCAAQSLAVSMATVNGYGKHYTTLSKETIDAILKSAYAAGILFIVTMCLSKLALIQFIWSITPAASDRRTAIGLEVSTGLWAAIGVLVSAFECKPPRTWDLENGHCFNVGAWWNYLSISNILLEIGIIIQALLIIVGVHAHWTKKATLTSIFGLRIFVIFALVGQIVCTNRTRSSDDPTFDTWSATISTQIVQCLSVVTSCSPQFKPFMDSLRSTGMRIDGLTSYNMTSAKGYELSSLRQRSAMRGNEAHELMSMNTIRSQHHTSIIASGALSDGDNDGDSQSSQTHIIKETRTFTVTESVRGV</sequence>
<dbReference type="Pfam" id="PF20684">
    <property type="entry name" value="Fung_rhodopsin"/>
    <property type="match status" value="1"/>
</dbReference>
<dbReference type="OrthoDB" id="3918601at2759"/>
<organism evidence="3 4">
    <name type="scientific">Aspergillus avenaceus</name>
    <dbReference type="NCBI Taxonomy" id="36643"/>
    <lineage>
        <taxon>Eukaryota</taxon>
        <taxon>Fungi</taxon>
        <taxon>Dikarya</taxon>
        <taxon>Ascomycota</taxon>
        <taxon>Pezizomycotina</taxon>
        <taxon>Eurotiomycetes</taxon>
        <taxon>Eurotiomycetidae</taxon>
        <taxon>Eurotiales</taxon>
        <taxon>Aspergillaceae</taxon>
        <taxon>Aspergillus</taxon>
        <taxon>Aspergillus subgen. Circumdati</taxon>
    </lineage>
</organism>
<dbReference type="InterPro" id="IPR049326">
    <property type="entry name" value="Rhodopsin_dom_fungi"/>
</dbReference>
<feature type="transmembrane region" description="Helical" evidence="1">
    <location>
        <begin position="125"/>
        <end position="145"/>
    </location>
</feature>
<dbReference type="Proteomes" id="UP000325780">
    <property type="component" value="Unassembled WGS sequence"/>
</dbReference>
<keyword evidence="1" id="KW-0472">Membrane</keyword>
<evidence type="ECO:0000256" key="1">
    <source>
        <dbReference type="SAM" id="Phobius"/>
    </source>
</evidence>
<dbReference type="EMBL" id="ML742042">
    <property type="protein sequence ID" value="KAE8153181.1"/>
    <property type="molecule type" value="Genomic_DNA"/>
</dbReference>
<keyword evidence="4" id="KW-1185">Reference proteome</keyword>
<dbReference type="PANTHER" id="PTHR38794">
    <property type="entry name" value="INTEGRAL MEMBRANE PROTEIN"/>
    <property type="match status" value="1"/>
</dbReference>
<evidence type="ECO:0000259" key="2">
    <source>
        <dbReference type="Pfam" id="PF20684"/>
    </source>
</evidence>
<keyword evidence="1" id="KW-1133">Transmembrane helix</keyword>
<proteinExistence type="predicted"/>
<dbReference type="PANTHER" id="PTHR38794:SF1">
    <property type="entry name" value="INTEGRAL MEMBRANE PROTEIN"/>
    <property type="match status" value="1"/>
</dbReference>
<feature type="transmembrane region" description="Helical" evidence="1">
    <location>
        <begin position="50"/>
        <end position="71"/>
    </location>
</feature>
<feature type="transmembrane region" description="Helical" evidence="1">
    <location>
        <begin position="165"/>
        <end position="190"/>
    </location>
</feature>
<feature type="transmembrane region" description="Helical" evidence="1">
    <location>
        <begin position="91"/>
        <end position="113"/>
    </location>
</feature>
<dbReference type="AlphaFoldDB" id="A0A5N6U4N5"/>
<evidence type="ECO:0000313" key="4">
    <source>
        <dbReference type="Proteomes" id="UP000325780"/>
    </source>
</evidence>
<reference evidence="3 4" key="1">
    <citation type="submission" date="2019-04" db="EMBL/GenBank/DDBJ databases">
        <title>Friends and foes A comparative genomics study of 23 Aspergillus species from section Flavi.</title>
        <authorList>
            <consortium name="DOE Joint Genome Institute"/>
            <person name="Kjaerbolling I."/>
            <person name="Vesth T."/>
            <person name="Frisvad J.C."/>
            <person name="Nybo J.L."/>
            <person name="Theobald S."/>
            <person name="Kildgaard S."/>
            <person name="Isbrandt T."/>
            <person name="Kuo A."/>
            <person name="Sato A."/>
            <person name="Lyhne E.K."/>
            <person name="Kogle M.E."/>
            <person name="Wiebenga A."/>
            <person name="Kun R.S."/>
            <person name="Lubbers R.J."/>
            <person name="Makela M.R."/>
            <person name="Barry K."/>
            <person name="Chovatia M."/>
            <person name="Clum A."/>
            <person name="Daum C."/>
            <person name="Haridas S."/>
            <person name="He G."/>
            <person name="LaButti K."/>
            <person name="Lipzen A."/>
            <person name="Mondo S."/>
            <person name="Riley R."/>
            <person name="Salamov A."/>
            <person name="Simmons B.A."/>
            <person name="Magnuson J.K."/>
            <person name="Henrissat B."/>
            <person name="Mortensen U.H."/>
            <person name="Larsen T.O."/>
            <person name="Devries R.P."/>
            <person name="Grigoriev I.V."/>
            <person name="Machida M."/>
            <person name="Baker S.E."/>
            <person name="Andersen M.R."/>
        </authorList>
    </citation>
    <scope>NUCLEOTIDE SEQUENCE [LARGE SCALE GENOMIC DNA]</scope>
    <source>
        <strain evidence="3 4">IBT 18842</strain>
    </source>
</reference>
<protein>
    <recommendedName>
        <fullName evidence="2">Rhodopsin domain-containing protein</fullName>
    </recommendedName>
</protein>
<feature type="domain" description="Rhodopsin" evidence="2">
    <location>
        <begin position="31"/>
        <end position="263"/>
    </location>
</feature>
<evidence type="ECO:0000313" key="3">
    <source>
        <dbReference type="EMBL" id="KAE8153181.1"/>
    </source>
</evidence>
<name>A0A5N6U4N5_ASPAV</name>
<feature type="transmembrane region" description="Helical" evidence="1">
    <location>
        <begin position="202"/>
        <end position="221"/>
    </location>
</feature>
<accession>A0A5N6U4N5</accession>